<organism evidence="1 2">
    <name type="scientific">Rhododendron molle</name>
    <name type="common">Chinese azalea</name>
    <name type="synonym">Azalea mollis</name>
    <dbReference type="NCBI Taxonomy" id="49168"/>
    <lineage>
        <taxon>Eukaryota</taxon>
        <taxon>Viridiplantae</taxon>
        <taxon>Streptophyta</taxon>
        <taxon>Embryophyta</taxon>
        <taxon>Tracheophyta</taxon>
        <taxon>Spermatophyta</taxon>
        <taxon>Magnoliopsida</taxon>
        <taxon>eudicotyledons</taxon>
        <taxon>Gunneridae</taxon>
        <taxon>Pentapetalae</taxon>
        <taxon>asterids</taxon>
        <taxon>Ericales</taxon>
        <taxon>Ericaceae</taxon>
        <taxon>Ericoideae</taxon>
        <taxon>Rhodoreae</taxon>
        <taxon>Rhododendron</taxon>
    </lineage>
</organism>
<gene>
    <name evidence="1" type="ORF">RHMOL_Rhmol01G0041700</name>
</gene>
<sequence length="815" mass="88899">MAGGYRKRTQKTRSRKPPNSSGRALFVHGGELADWSQKSPSPKVRNPNPNSENGRTKSPSPRVRNPNPNSDNGRAKSVPRSGNTDRGKGLVWSRIESEKPRGGAFGYVYPAVDYQEGSLANEGKNAENTSDESHPLVLVDSHETKIVAYLDQTPDMELQNLEFTYDYFPSFAMDDTSHRGLGFCAEAEVTPSGFGPSLQMEEKEGFDSSSSEEEMVGELDYTPDATPEVVNDFQAETSSPKKNSGFLSIGGLKLYTQDISDEENDEDDAEELSDKESLETSASGESIETSDSDSEDTSESDSDIDEEVAKDYFEGIGGTDKVVDVEQFVAQRLDVSDDDKNSFGGSFNDTLKKLGGIALQDASREYGMKKPQSRRKYHGETSRRKTTAHDLSSVMEDIMFVKDPRTISGRKKHVARFPQSWPSEAQKSKNFRNFPGEKKKHRKETIALKRRERMIGRGVDLEQISSTLQQMVSGGVDVLSFQPMHSRDCSQVQRVASIYRLRSFCQGSGKKRFVTVTRTQHTSMPSSSDKLRLEKLIGAGDEDADFIVNNVQSIKGDRNGARKTSKGFGLGPLEKSQSAPSKSLKNSANFHGSSEVSKNKRSGKPVSYAAQPVSFVSSGILLSDTLEINAIDSKETNDISPENKVGTSSSKYGAFEMHTTGFGSKMMAKMGFTEGSGLGKDGQGIPEPIEAIQRPKSLGLGAESSGTDTNLYKTESKRFGRNDPIEAIRRPKSLGLGAESSGTNTNSSKTAPKKFSKNEPQRLGAFEKHTKGFGSKMMAKMGFVEGMGLGRDSQGIVDPLAAVRLPKSRGLGAKG</sequence>
<comment type="caution">
    <text evidence="1">The sequence shown here is derived from an EMBL/GenBank/DDBJ whole genome shotgun (WGS) entry which is preliminary data.</text>
</comment>
<dbReference type="Proteomes" id="UP001062846">
    <property type="component" value="Chromosome 1"/>
</dbReference>
<name>A0ACC0PXQ7_RHOML</name>
<dbReference type="EMBL" id="CM046388">
    <property type="protein sequence ID" value="KAI8570532.1"/>
    <property type="molecule type" value="Genomic_DNA"/>
</dbReference>
<evidence type="ECO:0000313" key="1">
    <source>
        <dbReference type="EMBL" id="KAI8570532.1"/>
    </source>
</evidence>
<accession>A0ACC0PXQ7</accession>
<keyword evidence="2" id="KW-1185">Reference proteome</keyword>
<reference evidence="1" key="1">
    <citation type="submission" date="2022-02" db="EMBL/GenBank/DDBJ databases">
        <title>Plant Genome Project.</title>
        <authorList>
            <person name="Zhang R.-G."/>
        </authorList>
    </citation>
    <scope>NUCLEOTIDE SEQUENCE</scope>
    <source>
        <strain evidence="1">AT1</strain>
    </source>
</reference>
<proteinExistence type="predicted"/>
<evidence type="ECO:0000313" key="2">
    <source>
        <dbReference type="Proteomes" id="UP001062846"/>
    </source>
</evidence>
<protein>
    <submittedName>
        <fullName evidence="1">Uncharacterized protein</fullName>
    </submittedName>
</protein>